<name>A0AA88J4Y8_FICCA</name>
<gene>
    <name evidence="2" type="ORF">TIFTF001_034290</name>
</gene>
<evidence type="ECO:0000256" key="1">
    <source>
        <dbReference type="SAM" id="Coils"/>
    </source>
</evidence>
<proteinExistence type="predicted"/>
<feature type="coiled-coil region" evidence="1">
    <location>
        <begin position="109"/>
        <end position="140"/>
    </location>
</feature>
<evidence type="ECO:0000313" key="3">
    <source>
        <dbReference type="Proteomes" id="UP001187192"/>
    </source>
</evidence>
<protein>
    <submittedName>
        <fullName evidence="2">Uncharacterized protein</fullName>
    </submittedName>
</protein>
<sequence length="181" mass="21002">MAEAIRMESIHNPNLKEPNSKLYPRGKIGQILSYIAKFAFESTLVESLRISTGRKQEESKDQLFPLPFDGKNEPRDLKLAREEMQAKMAKWQEDMNKIKHCHKTSANCVEESEALKKALDEKLQASIEKMQEDLNDVKQQHIILAKSMEESNLPKKKPEEDMKGYDIVQKDRKRVFISSRL</sequence>
<dbReference type="AlphaFoldDB" id="A0AA88J4Y8"/>
<organism evidence="2 3">
    <name type="scientific">Ficus carica</name>
    <name type="common">Common fig</name>
    <dbReference type="NCBI Taxonomy" id="3494"/>
    <lineage>
        <taxon>Eukaryota</taxon>
        <taxon>Viridiplantae</taxon>
        <taxon>Streptophyta</taxon>
        <taxon>Embryophyta</taxon>
        <taxon>Tracheophyta</taxon>
        <taxon>Spermatophyta</taxon>
        <taxon>Magnoliopsida</taxon>
        <taxon>eudicotyledons</taxon>
        <taxon>Gunneridae</taxon>
        <taxon>Pentapetalae</taxon>
        <taxon>rosids</taxon>
        <taxon>fabids</taxon>
        <taxon>Rosales</taxon>
        <taxon>Moraceae</taxon>
        <taxon>Ficeae</taxon>
        <taxon>Ficus</taxon>
    </lineage>
</organism>
<keyword evidence="3" id="KW-1185">Reference proteome</keyword>
<accession>A0AA88J4Y8</accession>
<dbReference type="Proteomes" id="UP001187192">
    <property type="component" value="Unassembled WGS sequence"/>
</dbReference>
<keyword evidence="1" id="KW-0175">Coiled coil</keyword>
<comment type="caution">
    <text evidence="2">The sequence shown here is derived from an EMBL/GenBank/DDBJ whole genome shotgun (WGS) entry which is preliminary data.</text>
</comment>
<dbReference type="EMBL" id="BTGU01000221">
    <property type="protein sequence ID" value="GMN65223.1"/>
    <property type="molecule type" value="Genomic_DNA"/>
</dbReference>
<evidence type="ECO:0000313" key="2">
    <source>
        <dbReference type="EMBL" id="GMN65223.1"/>
    </source>
</evidence>
<reference evidence="2" key="1">
    <citation type="submission" date="2023-07" db="EMBL/GenBank/DDBJ databases">
        <title>draft genome sequence of fig (Ficus carica).</title>
        <authorList>
            <person name="Takahashi T."/>
            <person name="Nishimura K."/>
        </authorList>
    </citation>
    <scope>NUCLEOTIDE SEQUENCE</scope>
</reference>